<reference evidence="1" key="1">
    <citation type="submission" date="2019-05" db="EMBL/GenBank/DDBJ databases">
        <authorList>
            <consortium name="Pathogen Informatics"/>
        </authorList>
    </citation>
    <scope>NUCLEOTIDE SEQUENCE [LARGE SCALE GENOMIC DNA]</scope>
    <source>
        <strain evidence="1">NCTC12965</strain>
    </source>
</reference>
<evidence type="ECO:0000313" key="1">
    <source>
        <dbReference type="EMBL" id="VTR39897.1"/>
    </source>
</evidence>
<sequence>MRRLERHIAAPRVDIQTTAPGIAGINAQLLRLAETQQIVKDPLNALFMEFVVMAERNQIAQQGFTG</sequence>
<name>A0A4U9V2W2_SERFO</name>
<proteinExistence type="predicted"/>
<gene>
    <name evidence="1" type="ORF">NCTC12965_04415</name>
</gene>
<accession>A0A4U9V2W2</accession>
<protein>
    <submittedName>
        <fullName evidence="1">Uncharacterized protein</fullName>
    </submittedName>
</protein>
<dbReference type="AlphaFoldDB" id="A0A4U9V2W2"/>
<organism evidence="1">
    <name type="scientific">Serratia fonticola</name>
    <dbReference type="NCBI Taxonomy" id="47917"/>
    <lineage>
        <taxon>Bacteria</taxon>
        <taxon>Pseudomonadati</taxon>
        <taxon>Pseudomonadota</taxon>
        <taxon>Gammaproteobacteria</taxon>
        <taxon>Enterobacterales</taxon>
        <taxon>Yersiniaceae</taxon>
        <taxon>Serratia</taxon>
    </lineage>
</organism>
<dbReference type="EMBL" id="CABEEZ010000097">
    <property type="protein sequence ID" value="VTR39897.1"/>
    <property type="molecule type" value="Genomic_DNA"/>
</dbReference>